<reference evidence="1" key="1">
    <citation type="submission" date="2019-11" db="EMBL/GenBank/DDBJ databases">
        <authorList>
            <person name="Falquet L."/>
            <person name="Falquet L."/>
        </authorList>
    </citation>
    <scope>NUCLEOTIDE SEQUENCE</scope>
    <source>
        <strain evidence="4">8756-13</strain>
        <strain evidence="3">G1650</strain>
        <strain evidence="2">G1705</strain>
        <strain evidence="1">G5813/1+2</strain>
    </source>
</reference>
<evidence type="ECO:0008006" key="5">
    <source>
        <dbReference type="Google" id="ProtNLM"/>
    </source>
</evidence>
<dbReference type="AlphaFoldDB" id="A0A654IDI8"/>
<dbReference type="EMBL" id="LR738858">
    <property type="protein sequence ID" value="VZK65669.1"/>
    <property type="molecule type" value="Genomic_DNA"/>
</dbReference>
<dbReference type="Pfam" id="PF12686">
    <property type="entry name" value="DUF3800"/>
    <property type="match status" value="1"/>
</dbReference>
<dbReference type="EMBL" id="LR739233">
    <property type="protein sequence ID" value="VZR75813.1"/>
    <property type="molecule type" value="Genomic_DNA"/>
</dbReference>
<accession>A0A654IDI8</accession>
<evidence type="ECO:0000313" key="3">
    <source>
        <dbReference type="EMBL" id="VZR98550.1"/>
    </source>
</evidence>
<dbReference type="EMBL" id="LR739234">
    <property type="protein sequence ID" value="VZR98550.1"/>
    <property type="molecule type" value="Genomic_DNA"/>
</dbReference>
<evidence type="ECO:0000313" key="1">
    <source>
        <dbReference type="EMBL" id="VZK65669.1"/>
    </source>
</evidence>
<proteinExistence type="predicted"/>
<sequence>MKKNITKHIKLYLDETGSSASISFIVGGFYLYGYNQKDILIREEKIGKNILSIESIIKSNKHIKNEIDKEIKYRDLNFKNKLFLFNNIKNNGQINVSMISDLEKIRSTNKQIIIEYIYNISVFLIIKKILFHLLEIKYLKITDLISIEVNIDQRRKHINWTAKSNSFKELNIYLNTRMYENSQFLNIQKINVYQYDSKLESTIRYADYYVGLLGSVDRVHNNRSKTYDLNSENLLKLFNSHIKHLKFSNDFDL</sequence>
<protein>
    <recommendedName>
        <fullName evidence="5">DUF3800 domain-containing protein</fullName>
    </recommendedName>
</protein>
<name>A0A654IDI8_9MOLU</name>
<dbReference type="EMBL" id="LR739235">
    <property type="protein sequence ID" value="VZR98610.1"/>
    <property type="molecule type" value="Genomic_DNA"/>
</dbReference>
<evidence type="ECO:0000313" key="4">
    <source>
        <dbReference type="EMBL" id="VZR98610.1"/>
    </source>
</evidence>
<gene>
    <name evidence="1" type="ORF">MF5292_00847</name>
    <name evidence="3" type="ORF">MF5293_00842</name>
    <name evidence="2" type="ORF">MF5294_00846</name>
    <name evidence="4" type="ORF">MF5295_00856</name>
</gene>
<organism evidence="1">
    <name type="scientific">Mycoplasma feriruminatoris</name>
    <dbReference type="NCBI Taxonomy" id="1179777"/>
    <lineage>
        <taxon>Bacteria</taxon>
        <taxon>Bacillati</taxon>
        <taxon>Mycoplasmatota</taxon>
        <taxon>Mollicutes</taxon>
        <taxon>Mycoplasmataceae</taxon>
        <taxon>Mycoplasma</taxon>
    </lineage>
</organism>
<dbReference type="InterPro" id="IPR024524">
    <property type="entry name" value="DUF3800"/>
</dbReference>
<evidence type="ECO:0000313" key="2">
    <source>
        <dbReference type="EMBL" id="VZR75813.1"/>
    </source>
</evidence>